<dbReference type="SUPFAM" id="SSF140490">
    <property type="entry name" value="Nqo1C-terminal domain-like"/>
    <property type="match status" value="1"/>
</dbReference>
<keyword evidence="4" id="KW-0408">Iron</keyword>
<dbReference type="EMBL" id="CAFBLT010000001">
    <property type="protein sequence ID" value="CAB4865691.1"/>
    <property type="molecule type" value="Genomic_DNA"/>
</dbReference>
<dbReference type="GO" id="GO:0046872">
    <property type="term" value="F:metal ion binding"/>
    <property type="evidence" value="ECO:0007669"/>
    <property type="project" value="UniProtKB-KW"/>
</dbReference>
<sequence>MTDLAPPLSSQRLLAGTDHGQRLNYEQHRATHGDLLLPARKQVHQWRTTMLDQIATAGLTGRGGGGFPTARKLQSGVNGRRRPLMVINVMEGEPAAKKDSVLACFAPHLILDGAEVLATLTHAVSIAVAVARDNPAALHSLELALSERKAARHTPFDVALVAPPGRYVAGEESALAHWLDGARAVPTFRATKPSKLTIKSRPGVIDNAETSADLALIARRGPEWFRSGGLGDACGTTLATLSGNVEEPGVFEVPLGTPLRNVIALARPQGPILGALLGGYGGTFVGPAALDAPYSQSGLRPYGSSPGAGVIVAFDGSSCGVAETARIARWTANESAGQCGPCVFGLPALASELELLANGERVSGIQERILSHLEVINGRGACAHPDGVVRLVRSAFAVFANDFQAHAQGVRCPRAGAPSVLALPENSGEIEWK</sequence>
<proteinExistence type="inferred from homology"/>
<protein>
    <submittedName>
        <fullName evidence="9">Unannotated protein</fullName>
    </submittedName>
</protein>
<dbReference type="SUPFAM" id="SSF142019">
    <property type="entry name" value="Nqo1 FMN-binding domain-like"/>
    <property type="match status" value="1"/>
</dbReference>
<dbReference type="PANTHER" id="PTHR43578">
    <property type="entry name" value="NADH-QUINONE OXIDOREDUCTASE SUBUNIT F"/>
    <property type="match status" value="1"/>
</dbReference>
<keyword evidence="5" id="KW-0411">Iron-sulfur</keyword>
<reference evidence="9" key="1">
    <citation type="submission" date="2020-05" db="EMBL/GenBank/DDBJ databases">
        <authorList>
            <person name="Chiriac C."/>
            <person name="Salcher M."/>
            <person name="Ghai R."/>
            <person name="Kavagutti S V."/>
        </authorList>
    </citation>
    <scope>NUCLEOTIDE SEQUENCE</scope>
</reference>
<keyword evidence="3" id="KW-0479">Metal-binding</keyword>
<evidence type="ECO:0000313" key="9">
    <source>
        <dbReference type="EMBL" id="CAB5017568.1"/>
    </source>
</evidence>
<dbReference type="Gene3D" id="3.40.50.11540">
    <property type="entry name" value="NADH-ubiquinone oxidoreductase 51kDa subunit"/>
    <property type="match status" value="1"/>
</dbReference>
<dbReference type="AlphaFoldDB" id="A0A6J7QIP8"/>
<feature type="domain" description="NADH-ubiquinone oxidoreductase 51kDa subunit iron-sulphur binding" evidence="6">
    <location>
        <begin position="321"/>
        <end position="365"/>
    </location>
</feature>
<dbReference type="Gene3D" id="1.20.1440.230">
    <property type="entry name" value="NADH-ubiquinone oxidoreductase 51kDa subunit, iron-sulphur binding domain"/>
    <property type="match status" value="1"/>
</dbReference>
<evidence type="ECO:0000256" key="4">
    <source>
        <dbReference type="ARBA" id="ARBA00023004"/>
    </source>
</evidence>
<gene>
    <name evidence="7" type="ORF">UFOPK3164_01533</name>
    <name evidence="8" type="ORF">UFOPK3427_00474</name>
    <name evidence="9" type="ORF">UFOPK4112_00705</name>
</gene>
<dbReference type="GO" id="GO:0051539">
    <property type="term" value="F:4 iron, 4 sulfur cluster binding"/>
    <property type="evidence" value="ECO:0007669"/>
    <property type="project" value="UniProtKB-KW"/>
</dbReference>
<dbReference type="InterPro" id="IPR019575">
    <property type="entry name" value="Nuop51_4Fe4S-bd"/>
</dbReference>
<dbReference type="InterPro" id="IPR037225">
    <property type="entry name" value="Nuo51_FMN-bd_sf"/>
</dbReference>
<name>A0A6J7QIP8_9ZZZZ</name>
<dbReference type="InterPro" id="IPR011538">
    <property type="entry name" value="Nuo51_FMN-bd"/>
</dbReference>
<evidence type="ECO:0000256" key="3">
    <source>
        <dbReference type="ARBA" id="ARBA00022723"/>
    </source>
</evidence>
<evidence type="ECO:0000259" key="6">
    <source>
        <dbReference type="SMART" id="SM00928"/>
    </source>
</evidence>
<dbReference type="Pfam" id="PF10531">
    <property type="entry name" value="SLBB"/>
    <property type="match status" value="1"/>
</dbReference>
<dbReference type="Pfam" id="PF01512">
    <property type="entry name" value="Complex1_51K"/>
    <property type="match status" value="1"/>
</dbReference>
<accession>A0A6J7QIP8</accession>
<dbReference type="InterPro" id="IPR019554">
    <property type="entry name" value="Soluble_ligand-bd"/>
</dbReference>
<keyword evidence="2" id="KW-0004">4Fe-4S</keyword>
<dbReference type="InterPro" id="IPR037207">
    <property type="entry name" value="Nuop51_4Fe4S-bd_sf"/>
</dbReference>
<dbReference type="PANTHER" id="PTHR43578:SF3">
    <property type="entry name" value="NADH-QUINONE OXIDOREDUCTASE SUBUNIT F"/>
    <property type="match status" value="1"/>
</dbReference>
<dbReference type="EMBL" id="CAFABE010000101">
    <property type="protein sequence ID" value="CAB4833844.1"/>
    <property type="molecule type" value="Genomic_DNA"/>
</dbReference>
<dbReference type="EMBL" id="CAFBPM010000005">
    <property type="protein sequence ID" value="CAB5017568.1"/>
    <property type="molecule type" value="Genomic_DNA"/>
</dbReference>
<dbReference type="Gene3D" id="3.10.20.600">
    <property type="match status" value="1"/>
</dbReference>
<comment type="similarity">
    <text evidence="1">Belongs to the complex I 51 kDa subunit family.</text>
</comment>
<evidence type="ECO:0000313" key="8">
    <source>
        <dbReference type="EMBL" id="CAB4865691.1"/>
    </source>
</evidence>
<dbReference type="SMART" id="SM00928">
    <property type="entry name" value="NADH_4Fe-4S"/>
    <property type="match status" value="1"/>
</dbReference>
<evidence type="ECO:0000256" key="2">
    <source>
        <dbReference type="ARBA" id="ARBA00022485"/>
    </source>
</evidence>
<dbReference type="SUPFAM" id="SSF142984">
    <property type="entry name" value="Nqo1 middle domain-like"/>
    <property type="match status" value="1"/>
</dbReference>
<dbReference type="Pfam" id="PF10589">
    <property type="entry name" value="NADH_4Fe-4S"/>
    <property type="match status" value="1"/>
</dbReference>
<evidence type="ECO:0000256" key="5">
    <source>
        <dbReference type="ARBA" id="ARBA00023014"/>
    </source>
</evidence>
<organism evidence="9">
    <name type="scientific">freshwater metagenome</name>
    <dbReference type="NCBI Taxonomy" id="449393"/>
    <lineage>
        <taxon>unclassified sequences</taxon>
        <taxon>metagenomes</taxon>
        <taxon>ecological metagenomes</taxon>
    </lineage>
</organism>
<evidence type="ECO:0000256" key="1">
    <source>
        <dbReference type="ARBA" id="ARBA00007523"/>
    </source>
</evidence>
<evidence type="ECO:0000313" key="7">
    <source>
        <dbReference type="EMBL" id="CAB4833844.1"/>
    </source>
</evidence>